<dbReference type="Gene3D" id="1.10.10.60">
    <property type="entry name" value="Homeodomain-like"/>
    <property type="match status" value="1"/>
</dbReference>
<keyword evidence="6" id="KW-1185">Reference proteome</keyword>
<evidence type="ECO:0000256" key="2">
    <source>
        <dbReference type="ARBA" id="ARBA00023125"/>
    </source>
</evidence>
<comment type="caution">
    <text evidence="5">The sequence shown here is derived from an EMBL/GenBank/DDBJ whole genome shotgun (WGS) entry which is preliminary data.</text>
</comment>
<dbReference type="InterPro" id="IPR050204">
    <property type="entry name" value="AraC_XylS_family_regulators"/>
</dbReference>
<dbReference type="GO" id="GO:0003700">
    <property type="term" value="F:DNA-binding transcription factor activity"/>
    <property type="evidence" value="ECO:0007669"/>
    <property type="project" value="InterPro"/>
</dbReference>
<dbReference type="Pfam" id="PF12833">
    <property type="entry name" value="HTH_18"/>
    <property type="match status" value="1"/>
</dbReference>
<accession>A0A846W0I5</accession>
<dbReference type="Proteomes" id="UP000572007">
    <property type="component" value="Unassembled WGS sequence"/>
</dbReference>
<evidence type="ECO:0000256" key="1">
    <source>
        <dbReference type="ARBA" id="ARBA00023015"/>
    </source>
</evidence>
<dbReference type="PROSITE" id="PS01124">
    <property type="entry name" value="HTH_ARAC_FAMILY_2"/>
    <property type="match status" value="1"/>
</dbReference>
<dbReference type="AlphaFoldDB" id="A0A846W0I5"/>
<evidence type="ECO:0000259" key="4">
    <source>
        <dbReference type="PROSITE" id="PS01124"/>
    </source>
</evidence>
<evidence type="ECO:0000313" key="5">
    <source>
        <dbReference type="EMBL" id="NKX86505.1"/>
    </source>
</evidence>
<sequence length="281" mass="30267">MEFGGTGWDFARPSEGGRVGAAILGFRIGQGLDLRVAAAPAVTVVIHFGDTELVVDDGVGRQRLTGLVAGPALAAMRVRCARAECIEIRMSPVRAYSLLGVSPRDLGSGVVGAEELWGRPARHLRAALAAATDWDERFSLTKSFLAHSDLRRVPDSEVVASWNDILAARGQVRVADLAQSCGWSRKRLWSRFESQIGLTPKRAAMLVRFRCAVDGLLAGRSAAEVAADGGYADQAHLHRDVSIFAGSTPGVLATRYLPDIARYRHRAWGTFSQYSTGPLGR</sequence>
<dbReference type="InterPro" id="IPR018060">
    <property type="entry name" value="HTH_AraC"/>
</dbReference>
<dbReference type="SMART" id="SM00342">
    <property type="entry name" value="HTH_ARAC"/>
    <property type="match status" value="1"/>
</dbReference>
<evidence type="ECO:0000256" key="3">
    <source>
        <dbReference type="ARBA" id="ARBA00023163"/>
    </source>
</evidence>
<dbReference type="PANTHER" id="PTHR46796">
    <property type="entry name" value="HTH-TYPE TRANSCRIPTIONAL ACTIVATOR RHAS-RELATED"/>
    <property type="match status" value="1"/>
</dbReference>
<protein>
    <submittedName>
        <fullName evidence="5">AraC family transcriptional regulator</fullName>
    </submittedName>
</protein>
<dbReference type="EMBL" id="JAAXOM010000001">
    <property type="protein sequence ID" value="NKX86505.1"/>
    <property type="molecule type" value="Genomic_DNA"/>
</dbReference>
<keyword evidence="1" id="KW-0805">Transcription regulation</keyword>
<name>A0A846W0I5_9NOCA</name>
<keyword evidence="2" id="KW-0238">DNA-binding</keyword>
<dbReference type="GO" id="GO:0043565">
    <property type="term" value="F:sequence-specific DNA binding"/>
    <property type="evidence" value="ECO:0007669"/>
    <property type="project" value="InterPro"/>
</dbReference>
<feature type="domain" description="HTH araC/xylS-type" evidence="4">
    <location>
        <begin position="156"/>
        <end position="255"/>
    </location>
</feature>
<dbReference type="PANTHER" id="PTHR46796:SF15">
    <property type="entry name" value="BLL1074 PROTEIN"/>
    <property type="match status" value="1"/>
</dbReference>
<keyword evidence="3" id="KW-0804">Transcription</keyword>
<proteinExistence type="predicted"/>
<reference evidence="5 6" key="1">
    <citation type="submission" date="2020-04" db="EMBL/GenBank/DDBJ databases">
        <title>MicrobeNet Type strains.</title>
        <authorList>
            <person name="Nicholson A.C."/>
        </authorList>
    </citation>
    <scope>NUCLEOTIDE SEQUENCE [LARGE SCALE GENOMIC DNA]</scope>
    <source>
        <strain evidence="5 6">DSM 44960</strain>
    </source>
</reference>
<gene>
    <name evidence="5" type="ORF">HGA10_04145</name>
</gene>
<evidence type="ECO:0000313" key="6">
    <source>
        <dbReference type="Proteomes" id="UP000572007"/>
    </source>
</evidence>
<organism evidence="5 6">
    <name type="scientific">Nocardia coubleae</name>
    <dbReference type="NCBI Taxonomy" id="356147"/>
    <lineage>
        <taxon>Bacteria</taxon>
        <taxon>Bacillati</taxon>
        <taxon>Actinomycetota</taxon>
        <taxon>Actinomycetes</taxon>
        <taxon>Mycobacteriales</taxon>
        <taxon>Nocardiaceae</taxon>
        <taxon>Nocardia</taxon>
    </lineage>
</organism>